<dbReference type="EMBL" id="CP022601">
    <property type="protein sequence ID" value="AXJ12852.1"/>
    <property type="molecule type" value="Genomic_DNA"/>
</dbReference>
<evidence type="ECO:0000313" key="1">
    <source>
        <dbReference type="EMBL" id="AXJ12852.1"/>
    </source>
</evidence>
<sequence>MSIYHFYQGKDENEGLDLDQQKQNISSFIKAQFSAENLVFFIGSGCSVPAIPLMSQTMKTIIGKYDDILCVIKKFLDTKNVNLLINSLDDKEILKGVIVRLCESHSLETIADLYNHIIQTQLLEKEQLLEIYENFCSSFSDIESLLNWIQNGLNFSPNNEQLLNAFKILKDEFIASIPKLDSDSYKGDVFQTYADFYKFVFLNRTEESSKISVFTTNYDLFNEYSLEANNIVYTTGFPSTLAKRFDINQFKYRLVDDTNRYKDKWQPVFKEANLYKIHGSINWISGEDGFLYQSNSTVTNDDVVVIYPTMLKHKETAQAPYSELFREFSNCLQKKNTTLVVMGYGFPDEHINTIISQNLKNQDFNLIIFGNKNESKLNDFYEEFKNRDLHLIGGQFDNKNAHHFNVISEEFLNYQKQVLSDVGEDNNE</sequence>
<gene>
    <name evidence="1" type="ORF">Sp14A_09310</name>
</gene>
<dbReference type="RefSeq" id="WP_115130081.1">
    <property type="nucleotide sequence ID" value="NZ_CP022601.1"/>
</dbReference>
<evidence type="ECO:0000313" key="2">
    <source>
        <dbReference type="Proteomes" id="UP000255411"/>
    </source>
</evidence>
<organism evidence="1 2">
    <name type="scientific">Streptococcus pluranimalium</name>
    <dbReference type="NCBI Taxonomy" id="82348"/>
    <lineage>
        <taxon>Bacteria</taxon>
        <taxon>Bacillati</taxon>
        <taxon>Bacillota</taxon>
        <taxon>Bacilli</taxon>
        <taxon>Lactobacillales</taxon>
        <taxon>Streptococcaceae</taxon>
        <taxon>Streptococcus</taxon>
    </lineage>
</organism>
<proteinExistence type="predicted"/>
<dbReference type="Proteomes" id="UP000255411">
    <property type="component" value="Chromosome"/>
</dbReference>
<reference evidence="1 2" key="1">
    <citation type="submission" date="2017-07" db="EMBL/GenBank/DDBJ databases">
        <title>Streptococcus pluranimalium as cause of bovine abortion.</title>
        <authorList>
            <person name="Rodriguez Campos S."/>
            <person name="Gobeli Brawand S."/>
            <person name="Brodard I."/>
            <person name="Rychener L."/>
            <person name="Perreten V."/>
        </authorList>
    </citation>
    <scope>NUCLEOTIDE SEQUENCE [LARGE SCALE GENOMIC DNA]</scope>
    <source>
        <strain evidence="1 2">14A0014</strain>
    </source>
</reference>
<dbReference type="AlphaFoldDB" id="A0A345VJF0"/>
<dbReference type="Pfam" id="PF13289">
    <property type="entry name" value="SIR2_2"/>
    <property type="match status" value="1"/>
</dbReference>
<accession>A0A345VJF0</accession>
<protein>
    <submittedName>
        <fullName evidence="1">Uncharacterized protein</fullName>
    </submittedName>
</protein>
<name>A0A345VJF0_9STRE</name>